<evidence type="ECO:0000256" key="3">
    <source>
        <dbReference type="SAM" id="MobiDB-lite"/>
    </source>
</evidence>
<evidence type="ECO:0000256" key="2">
    <source>
        <dbReference type="ARBA" id="ARBA00022490"/>
    </source>
</evidence>
<dbReference type="HOGENOM" id="CLU_016305_0_0_1"/>
<sequence length="719" mass="78068">MSFQRSLYEGIDPSVPISPDGDPNKKISLGDQFILLLARLMEGGKEDEDTCTELNTLTKLLHDDSSDETKSKEPHRPLWELVDTDSVETILSYLDMRQSPSVRGHATLTTSAYLKASGDKGVEQLSNFFYSRVAKGTYDDFILAFSVASCIFPIVPDVTATLFLSEGFVAGLGPLMKRKWKSKKVEQAALDMLNAACMNTACREAIQKYCTEWLEEIVNDVPESFVEVPSPDRQQVAEDGPIQQRIHSEKVRNLAAVVLAKLQAVPSDPTAGSEARIQPVTTSIEDLSDLLKNSLTIDSSQQSSIEGLAYASLQPKVKEKLAGDSTFIETLITALNNAPAKSPSTYGALSILVNLTSYMPALSEEQKHLTQLKAYANASRLAPKLDPLNDDEHVSKRCQVVFKAGIIPVLVTHSQHGSVASLAQVVTIVFALSKTAQIRGQIAQQGGVKLLLHAYSSFPSESFAAQRTAAHALARILISTNPSHVFGGSTPLPLTSAIRPLLLLLTDDLTVEHRDLLPVFESLLALTNLASTDDSARNPIIRLAFSQIEELLLSNNKMVMRATVELLCNLMLSPECVAKFADGSKQASHRMHILLALADSEDPATRRAAGGALASLTEWDTAVNAILERDRGVVILLALCQEESEELRHRGVVCVLNVLTAPGKVGEWGIKKVKDEKGTEALKECLKKSRSQEVLEITVEALKKLLQGTTPDATAATGS</sequence>
<dbReference type="OrthoDB" id="5574718at2759"/>
<reference evidence="5 6" key="1">
    <citation type="submission" date="2014-04" db="EMBL/GenBank/DDBJ databases">
        <authorList>
            <consortium name="DOE Joint Genome Institute"/>
            <person name="Kuo A."/>
            <person name="Martino E."/>
            <person name="Perotto S."/>
            <person name="Kohler A."/>
            <person name="Nagy L.G."/>
            <person name="Floudas D."/>
            <person name="Copeland A."/>
            <person name="Barry K.W."/>
            <person name="Cichocki N."/>
            <person name="Veneault-Fourrey C."/>
            <person name="LaButti K."/>
            <person name="Lindquist E.A."/>
            <person name="Lipzen A."/>
            <person name="Lundell T."/>
            <person name="Morin E."/>
            <person name="Murat C."/>
            <person name="Sun H."/>
            <person name="Tunlid A."/>
            <person name="Henrissat B."/>
            <person name="Grigoriev I.V."/>
            <person name="Hibbett D.S."/>
            <person name="Martin F."/>
            <person name="Nordberg H.P."/>
            <person name="Cantor M.N."/>
            <person name="Hua S.X."/>
        </authorList>
    </citation>
    <scope>NUCLEOTIDE SEQUENCE [LARGE SCALE GENOMIC DNA]</scope>
    <source>
        <strain evidence="5 6">Zn</strain>
    </source>
</reference>
<dbReference type="InterPro" id="IPR024660">
    <property type="entry name" value="UCS_central_dom"/>
</dbReference>
<dbReference type="InterPro" id="IPR016024">
    <property type="entry name" value="ARM-type_fold"/>
</dbReference>
<comment type="subcellular location">
    <subcellularLocation>
        <location evidence="1">Cytoplasm</location>
    </subcellularLocation>
</comment>
<keyword evidence="6" id="KW-1185">Reference proteome</keyword>
<dbReference type="Pfam" id="PF11701">
    <property type="entry name" value="UNC45-central"/>
    <property type="match status" value="1"/>
</dbReference>
<dbReference type="Gene3D" id="1.25.10.10">
    <property type="entry name" value="Leucine-rich Repeat Variant"/>
    <property type="match status" value="1"/>
</dbReference>
<dbReference type="STRING" id="913774.A0A0C3DHR4"/>
<dbReference type="AlphaFoldDB" id="A0A0C3DHR4"/>
<keyword evidence="2" id="KW-0963">Cytoplasm</keyword>
<dbReference type="PANTHER" id="PTHR45994:SF1">
    <property type="entry name" value="FI21225P1"/>
    <property type="match status" value="1"/>
</dbReference>
<protein>
    <recommendedName>
        <fullName evidence="4">UNC-45/Cro1/She4 central domain-containing protein</fullName>
    </recommendedName>
</protein>
<evidence type="ECO:0000259" key="4">
    <source>
        <dbReference type="Pfam" id="PF11701"/>
    </source>
</evidence>
<accession>A0A0C3DHR4</accession>
<name>A0A0C3DHR4_OIDMZ</name>
<dbReference type="EMBL" id="KN832876">
    <property type="protein sequence ID" value="KIN01533.1"/>
    <property type="molecule type" value="Genomic_DNA"/>
</dbReference>
<evidence type="ECO:0000256" key="1">
    <source>
        <dbReference type="ARBA" id="ARBA00004496"/>
    </source>
</evidence>
<feature type="domain" description="UNC-45/Cro1/She4 central" evidence="4">
    <location>
        <begin position="85"/>
        <end position="262"/>
    </location>
</feature>
<dbReference type="Proteomes" id="UP000054321">
    <property type="component" value="Unassembled WGS sequence"/>
</dbReference>
<reference evidence="6" key="2">
    <citation type="submission" date="2015-01" db="EMBL/GenBank/DDBJ databases">
        <title>Evolutionary Origins and Diversification of the Mycorrhizal Mutualists.</title>
        <authorList>
            <consortium name="DOE Joint Genome Institute"/>
            <consortium name="Mycorrhizal Genomics Consortium"/>
            <person name="Kohler A."/>
            <person name="Kuo A."/>
            <person name="Nagy L.G."/>
            <person name="Floudas D."/>
            <person name="Copeland A."/>
            <person name="Barry K.W."/>
            <person name="Cichocki N."/>
            <person name="Veneault-Fourrey C."/>
            <person name="LaButti K."/>
            <person name="Lindquist E.A."/>
            <person name="Lipzen A."/>
            <person name="Lundell T."/>
            <person name="Morin E."/>
            <person name="Murat C."/>
            <person name="Riley R."/>
            <person name="Ohm R."/>
            <person name="Sun H."/>
            <person name="Tunlid A."/>
            <person name="Henrissat B."/>
            <person name="Grigoriev I.V."/>
            <person name="Hibbett D.S."/>
            <person name="Martin F."/>
        </authorList>
    </citation>
    <scope>NUCLEOTIDE SEQUENCE [LARGE SCALE GENOMIC DNA]</scope>
    <source>
        <strain evidence="6">Zn</strain>
    </source>
</reference>
<dbReference type="GO" id="GO:0051879">
    <property type="term" value="F:Hsp90 protein binding"/>
    <property type="evidence" value="ECO:0007669"/>
    <property type="project" value="TreeGrafter"/>
</dbReference>
<dbReference type="InterPro" id="IPR011989">
    <property type="entry name" value="ARM-like"/>
</dbReference>
<feature type="region of interest" description="Disordered" evidence="3">
    <location>
        <begin position="1"/>
        <end position="23"/>
    </location>
</feature>
<gene>
    <name evidence="5" type="ORF">OIDMADRAFT_164166</name>
</gene>
<evidence type="ECO:0000313" key="6">
    <source>
        <dbReference type="Proteomes" id="UP000054321"/>
    </source>
</evidence>
<dbReference type="GO" id="GO:0005737">
    <property type="term" value="C:cytoplasm"/>
    <property type="evidence" value="ECO:0007669"/>
    <property type="project" value="UniProtKB-SubCell"/>
</dbReference>
<evidence type="ECO:0000313" key="5">
    <source>
        <dbReference type="EMBL" id="KIN01533.1"/>
    </source>
</evidence>
<organism evidence="5 6">
    <name type="scientific">Oidiodendron maius (strain Zn)</name>
    <dbReference type="NCBI Taxonomy" id="913774"/>
    <lineage>
        <taxon>Eukaryota</taxon>
        <taxon>Fungi</taxon>
        <taxon>Dikarya</taxon>
        <taxon>Ascomycota</taxon>
        <taxon>Pezizomycotina</taxon>
        <taxon>Leotiomycetes</taxon>
        <taxon>Leotiomycetes incertae sedis</taxon>
        <taxon>Myxotrichaceae</taxon>
        <taxon>Oidiodendron</taxon>
    </lineage>
</organism>
<dbReference type="SUPFAM" id="SSF48371">
    <property type="entry name" value="ARM repeat"/>
    <property type="match status" value="1"/>
</dbReference>
<dbReference type="PANTHER" id="PTHR45994">
    <property type="entry name" value="FI21225P1"/>
    <property type="match status" value="1"/>
</dbReference>
<dbReference type="FunCoup" id="A0A0C3DHR4">
    <property type="interactions" value="115"/>
</dbReference>
<proteinExistence type="predicted"/>
<dbReference type="InParanoid" id="A0A0C3DHR4"/>